<dbReference type="Proteomes" id="UP001165083">
    <property type="component" value="Unassembled WGS sequence"/>
</dbReference>
<proteinExistence type="inferred from homology"/>
<dbReference type="EMBL" id="BSXW01001383">
    <property type="protein sequence ID" value="GMF36336.1"/>
    <property type="molecule type" value="Genomic_DNA"/>
</dbReference>
<evidence type="ECO:0000256" key="2">
    <source>
        <dbReference type="ARBA" id="ARBA00010400"/>
    </source>
</evidence>
<dbReference type="InterPro" id="IPR031825">
    <property type="entry name" value="RXLR"/>
</dbReference>
<keyword evidence="7" id="KW-1185">Reference proteome</keyword>
<sequence>MRLHQNLLVLVVTFLISTGALAEVTPSSRLPLSVSLATQTTLNARRLLRADKNDEINAEETEEKGFWKRVKVEWWLQMGTADDNVKAKLKLTGLKGKDLTSHKNFKRYKQFANKAENYRLNQWLRNKFTTYDAWNTLKLPQANSGFRRKVKAGYNPPAKMVSREATEVEMTLRTLIMARSKVEDNFAKLALGLMEPGKPLTTLKGSALTSSSDYKYF</sequence>
<accession>A0A9W7CMW6</accession>
<dbReference type="OrthoDB" id="128682at2759"/>
<feature type="signal peptide" evidence="5">
    <location>
        <begin position="1"/>
        <end position="22"/>
    </location>
</feature>
<reference evidence="6" key="1">
    <citation type="submission" date="2023-04" db="EMBL/GenBank/DDBJ databases">
        <title>Phytophthora lilii NBRC 32176.</title>
        <authorList>
            <person name="Ichikawa N."/>
            <person name="Sato H."/>
            <person name="Tonouchi N."/>
        </authorList>
    </citation>
    <scope>NUCLEOTIDE SEQUENCE</scope>
    <source>
        <strain evidence="6">NBRC 32176</strain>
    </source>
</reference>
<organism evidence="6 7">
    <name type="scientific">Phytophthora lilii</name>
    <dbReference type="NCBI Taxonomy" id="2077276"/>
    <lineage>
        <taxon>Eukaryota</taxon>
        <taxon>Sar</taxon>
        <taxon>Stramenopiles</taxon>
        <taxon>Oomycota</taxon>
        <taxon>Peronosporomycetes</taxon>
        <taxon>Peronosporales</taxon>
        <taxon>Peronosporaceae</taxon>
        <taxon>Phytophthora</taxon>
    </lineage>
</organism>
<gene>
    <name evidence="6" type="ORF">Plil01_001538400</name>
</gene>
<dbReference type="AlphaFoldDB" id="A0A9W7CMW6"/>
<keyword evidence="4 5" id="KW-0732">Signal</keyword>
<comment type="similarity">
    <text evidence="2 5">Belongs to the RxLR effector family.</text>
</comment>
<evidence type="ECO:0000256" key="4">
    <source>
        <dbReference type="ARBA" id="ARBA00022729"/>
    </source>
</evidence>
<comment type="caution">
    <text evidence="6">The sequence shown here is derived from an EMBL/GenBank/DDBJ whole genome shotgun (WGS) entry which is preliminary data.</text>
</comment>
<evidence type="ECO:0000313" key="7">
    <source>
        <dbReference type="Proteomes" id="UP001165083"/>
    </source>
</evidence>
<evidence type="ECO:0000256" key="3">
    <source>
        <dbReference type="ARBA" id="ARBA00022525"/>
    </source>
</evidence>
<evidence type="ECO:0000313" key="6">
    <source>
        <dbReference type="EMBL" id="GMF36336.1"/>
    </source>
</evidence>
<feature type="chain" id="PRO_5044974011" description="RxLR effector protein" evidence="5">
    <location>
        <begin position="23"/>
        <end position="217"/>
    </location>
</feature>
<comment type="function">
    <text evidence="5">Effector that suppresses plant defense responses during pathogen infection.</text>
</comment>
<name>A0A9W7CMW6_9STRA</name>
<evidence type="ECO:0000256" key="1">
    <source>
        <dbReference type="ARBA" id="ARBA00004613"/>
    </source>
</evidence>
<keyword evidence="3 5" id="KW-0964">Secreted</keyword>
<evidence type="ECO:0000256" key="5">
    <source>
        <dbReference type="RuleBase" id="RU367124"/>
    </source>
</evidence>
<comment type="subcellular location">
    <subcellularLocation>
        <location evidence="1 5">Secreted</location>
    </subcellularLocation>
</comment>
<protein>
    <recommendedName>
        <fullName evidence="5">RxLR effector protein</fullName>
    </recommendedName>
</protein>
<dbReference type="Pfam" id="PF16810">
    <property type="entry name" value="RXLR"/>
    <property type="match status" value="1"/>
</dbReference>
<comment type="domain">
    <text evidence="5">The RxLR-dEER motif acts to carry the protein into the host cell cytoplasm through binding to cell surface phosphatidylinositol-3-phosphate.</text>
</comment>